<dbReference type="Proteomes" id="UP001241603">
    <property type="component" value="Unassembled WGS sequence"/>
</dbReference>
<dbReference type="InterPro" id="IPR036111">
    <property type="entry name" value="Mal/L-sulfo/L-lacto_DH-like_sf"/>
</dbReference>
<comment type="caution">
    <text evidence="3">The sequence shown here is derived from an EMBL/GenBank/DDBJ whole genome shotgun (WGS) entry which is preliminary data.</text>
</comment>
<name>A0ABU0H2U5_9HYPH</name>
<evidence type="ECO:0000256" key="2">
    <source>
        <dbReference type="ARBA" id="ARBA00023002"/>
    </source>
</evidence>
<organism evidence="3 4">
    <name type="scientific">Kaistia dalseonensis</name>
    <dbReference type="NCBI Taxonomy" id="410840"/>
    <lineage>
        <taxon>Bacteria</taxon>
        <taxon>Pseudomonadati</taxon>
        <taxon>Pseudomonadota</taxon>
        <taxon>Alphaproteobacteria</taxon>
        <taxon>Hyphomicrobiales</taxon>
        <taxon>Kaistiaceae</taxon>
        <taxon>Kaistia</taxon>
    </lineage>
</organism>
<evidence type="ECO:0000313" key="3">
    <source>
        <dbReference type="EMBL" id="MDQ0436626.1"/>
    </source>
</evidence>
<gene>
    <name evidence="3" type="ORF">QO014_000996</name>
</gene>
<proteinExistence type="inferred from homology"/>
<keyword evidence="2" id="KW-0560">Oxidoreductase</keyword>
<dbReference type="PANTHER" id="PTHR11091">
    <property type="entry name" value="OXIDOREDUCTASE-RELATED"/>
    <property type="match status" value="1"/>
</dbReference>
<dbReference type="SUPFAM" id="SSF89733">
    <property type="entry name" value="L-sulfolactate dehydrogenase-like"/>
    <property type="match status" value="1"/>
</dbReference>
<keyword evidence="4" id="KW-1185">Reference proteome</keyword>
<sequence length="359" mass="37238">MALESIDGVRVPARDLSPFVIDIFKAAGADQPSAEAVAAAVVDASARAFDTHGVRLVPFYMRGLEGGRINSAPHLDITRKAPAVAHVDADDGFGHLASYRAIEEGCAIAAETGVAVVTVGRSSHHGATGCYTRTAATKGFAAIGMTHADSAVIPFGGTKAFFGTNPLSFAIPVAGEDPILLDMATSAIPFNRVQLRQATGTPLPEEVAIDKNGAFTTDPNAAVAVGPVGGARFGYKGSGLATMVDLLCSAFTGMAHGRALAAFGGPDFATPIPIGHFFIILSPALFQTLSLFDARIASFLADLRAQPGKDGRTVHAPGDIEKAEARRRLTEGLPIDRVTWAALSDFSTRFGVALPLTIS</sequence>
<evidence type="ECO:0000256" key="1">
    <source>
        <dbReference type="ARBA" id="ARBA00006056"/>
    </source>
</evidence>
<dbReference type="Gene3D" id="3.30.1370.60">
    <property type="entry name" value="Hypothetical oxidoreductase yiak, domain 2"/>
    <property type="match status" value="1"/>
</dbReference>
<dbReference type="InterPro" id="IPR003767">
    <property type="entry name" value="Malate/L-lactate_DH-like"/>
</dbReference>
<dbReference type="EMBL" id="JAUSVO010000001">
    <property type="protein sequence ID" value="MDQ0436626.1"/>
    <property type="molecule type" value="Genomic_DNA"/>
</dbReference>
<dbReference type="InterPro" id="IPR043143">
    <property type="entry name" value="Mal/L-sulf/L-lact_DH-like_NADP"/>
</dbReference>
<dbReference type="PANTHER" id="PTHR11091:SF0">
    <property type="entry name" value="MALATE DEHYDROGENASE"/>
    <property type="match status" value="1"/>
</dbReference>
<reference evidence="3 4" key="1">
    <citation type="submission" date="2023-07" db="EMBL/GenBank/DDBJ databases">
        <title>Genomic Encyclopedia of Type Strains, Phase IV (KMG-IV): sequencing the most valuable type-strain genomes for metagenomic binning, comparative biology and taxonomic classification.</title>
        <authorList>
            <person name="Goeker M."/>
        </authorList>
    </citation>
    <scope>NUCLEOTIDE SEQUENCE [LARGE SCALE GENOMIC DNA]</scope>
    <source>
        <strain evidence="3 4">B6-8</strain>
    </source>
</reference>
<evidence type="ECO:0000313" key="4">
    <source>
        <dbReference type="Proteomes" id="UP001241603"/>
    </source>
</evidence>
<dbReference type="Gene3D" id="1.10.1530.10">
    <property type="match status" value="1"/>
</dbReference>
<protein>
    <submittedName>
        <fullName evidence="3">LDH2 family malate/lactate/ureidoglycolate dehydrogenase</fullName>
    </submittedName>
</protein>
<dbReference type="Pfam" id="PF02615">
    <property type="entry name" value="Ldh_2"/>
    <property type="match status" value="1"/>
</dbReference>
<accession>A0ABU0H2U5</accession>
<comment type="similarity">
    <text evidence="1">Belongs to the LDH2/MDH2 oxidoreductase family.</text>
</comment>
<dbReference type="RefSeq" id="WP_266347520.1">
    <property type="nucleotide sequence ID" value="NZ_JAPKNG010000001.1"/>
</dbReference>
<dbReference type="InterPro" id="IPR043144">
    <property type="entry name" value="Mal/L-sulf/L-lact_DH-like_ah"/>
</dbReference>